<proteinExistence type="predicted"/>
<protein>
    <submittedName>
        <fullName evidence="1">Uncharacterized protein</fullName>
    </submittedName>
</protein>
<keyword evidence="2" id="KW-1185">Reference proteome</keyword>
<evidence type="ECO:0000313" key="2">
    <source>
        <dbReference type="Proteomes" id="UP000550401"/>
    </source>
</evidence>
<organism evidence="1 2">
    <name type="scientific">Dokdonella fugitiva</name>
    <dbReference type="NCBI Taxonomy" id="328517"/>
    <lineage>
        <taxon>Bacteria</taxon>
        <taxon>Pseudomonadati</taxon>
        <taxon>Pseudomonadota</taxon>
        <taxon>Gammaproteobacteria</taxon>
        <taxon>Lysobacterales</taxon>
        <taxon>Rhodanobacteraceae</taxon>
        <taxon>Dokdonella</taxon>
    </lineage>
</organism>
<reference evidence="1 2" key="1">
    <citation type="submission" date="2020-07" db="EMBL/GenBank/DDBJ databases">
        <title>Genomic Encyclopedia of Type Strains, Phase IV (KMG-V): Genome sequencing to study the core and pangenomes of soil and plant-associated prokaryotes.</title>
        <authorList>
            <person name="Whitman W."/>
        </authorList>
    </citation>
    <scope>NUCLEOTIDE SEQUENCE [LARGE SCALE GENOMIC DNA]</scope>
    <source>
        <strain evidence="1 2">RH2WT43</strain>
    </source>
</reference>
<comment type="caution">
    <text evidence="1">The sequence shown here is derived from an EMBL/GenBank/DDBJ whole genome shotgun (WGS) entry which is preliminary data.</text>
</comment>
<dbReference type="EMBL" id="JACGXL010000003">
    <property type="protein sequence ID" value="MBA8888232.1"/>
    <property type="molecule type" value="Genomic_DNA"/>
</dbReference>
<gene>
    <name evidence="1" type="ORF">FHW12_002456</name>
</gene>
<dbReference type="RefSeq" id="WP_182531283.1">
    <property type="nucleotide sequence ID" value="NZ_JACGXL010000003.1"/>
</dbReference>
<sequence>MSAPRSRSVGSDAITPAQALAFVERHGIVLEAARRGAVPSLADAVAGEMLAGNWWAHAHGKRIFAATRAVREARDVLVCRRVDGKVSFVHARLWPSLVRLAGRFPRERLARLRDVHGDDGRHRVEEVPFPDWVDAATLAAGRRLDEGAACAALAGLPEASA</sequence>
<name>A0A839F2H1_9GAMM</name>
<dbReference type="Proteomes" id="UP000550401">
    <property type="component" value="Unassembled WGS sequence"/>
</dbReference>
<dbReference type="AlphaFoldDB" id="A0A839F2H1"/>
<evidence type="ECO:0000313" key="1">
    <source>
        <dbReference type="EMBL" id="MBA8888232.1"/>
    </source>
</evidence>
<accession>A0A839F2H1</accession>